<protein>
    <submittedName>
        <fullName evidence="2">Uncharacterized protein</fullName>
    </submittedName>
</protein>
<evidence type="ECO:0000313" key="3">
    <source>
        <dbReference type="Proteomes" id="UP000193467"/>
    </source>
</evidence>
<dbReference type="PANTHER" id="PTHR39474">
    <property type="entry name" value="UNNAMED PRODUCT"/>
    <property type="match status" value="1"/>
</dbReference>
<reference evidence="2 3" key="1">
    <citation type="submission" date="2016-07" db="EMBL/GenBank/DDBJ databases">
        <title>Pervasive Adenine N6-methylation of Active Genes in Fungi.</title>
        <authorList>
            <consortium name="DOE Joint Genome Institute"/>
            <person name="Mondo S.J."/>
            <person name="Dannebaum R.O."/>
            <person name="Kuo R.C."/>
            <person name="Labutti K."/>
            <person name="Haridas S."/>
            <person name="Kuo A."/>
            <person name="Salamov A."/>
            <person name="Ahrendt S.R."/>
            <person name="Lipzen A."/>
            <person name="Sullivan W."/>
            <person name="Andreopoulos W.B."/>
            <person name="Clum A."/>
            <person name="Lindquist E."/>
            <person name="Daum C."/>
            <person name="Ramamoorthy G.K."/>
            <person name="Gryganskyi A."/>
            <person name="Culley D."/>
            <person name="Magnuson J.K."/>
            <person name="James T.Y."/>
            <person name="O'Malley M.A."/>
            <person name="Stajich J.E."/>
            <person name="Spatafora J.W."/>
            <person name="Visel A."/>
            <person name="Grigoriev I.V."/>
        </authorList>
    </citation>
    <scope>NUCLEOTIDE SEQUENCE [LARGE SCALE GENOMIC DNA]</scope>
    <source>
        <strain evidence="2 3">62-1032</strain>
    </source>
</reference>
<dbReference type="Proteomes" id="UP000193467">
    <property type="component" value="Unassembled WGS sequence"/>
</dbReference>
<comment type="caution">
    <text evidence="2">The sequence shown here is derived from an EMBL/GenBank/DDBJ whole genome shotgun (WGS) entry which is preliminary data.</text>
</comment>
<dbReference type="InParanoid" id="A0A1Y2ECY3"/>
<feature type="compositionally biased region" description="Pro residues" evidence="1">
    <location>
        <begin position="21"/>
        <end position="36"/>
    </location>
</feature>
<feature type="region of interest" description="Disordered" evidence="1">
    <location>
        <begin position="1"/>
        <end position="48"/>
    </location>
</feature>
<evidence type="ECO:0000256" key="1">
    <source>
        <dbReference type="SAM" id="MobiDB-lite"/>
    </source>
</evidence>
<proteinExistence type="predicted"/>
<dbReference type="PANTHER" id="PTHR39474:SF1">
    <property type="entry name" value="FUNGAL SPECIFIC TRANSCRIPTION FACTOR"/>
    <property type="match status" value="1"/>
</dbReference>
<dbReference type="OrthoDB" id="4590138at2759"/>
<name>A0A1Y2ECY3_9BASI</name>
<dbReference type="STRING" id="106004.A0A1Y2ECY3"/>
<dbReference type="EMBL" id="MCGR01000058">
    <property type="protein sequence ID" value="ORY69174.1"/>
    <property type="molecule type" value="Genomic_DNA"/>
</dbReference>
<evidence type="ECO:0000313" key="2">
    <source>
        <dbReference type="EMBL" id="ORY69174.1"/>
    </source>
</evidence>
<dbReference type="AlphaFoldDB" id="A0A1Y2ECY3"/>
<feature type="compositionally biased region" description="Polar residues" evidence="1">
    <location>
        <begin position="1"/>
        <end position="10"/>
    </location>
</feature>
<organism evidence="2 3">
    <name type="scientific">Leucosporidium creatinivorum</name>
    <dbReference type="NCBI Taxonomy" id="106004"/>
    <lineage>
        <taxon>Eukaryota</taxon>
        <taxon>Fungi</taxon>
        <taxon>Dikarya</taxon>
        <taxon>Basidiomycota</taxon>
        <taxon>Pucciniomycotina</taxon>
        <taxon>Microbotryomycetes</taxon>
        <taxon>Leucosporidiales</taxon>
        <taxon>Leucosporidium</taxon>
    </lineage>
</organism>
<sequence>MAQPASTTPTSKEESVSAPAPSSPPKPLLALPPPPPHDPDAPIKLDVGTSTPVSLYDKLGPTIVASDGTLSRIGNWGEMDKMERDRVLRVLGARNQIRLEEKKAQLERENGQASEEAQ</sequence>
<gene>
    <name evidence="2" type="ORF">BCR35DRAFT_308207</name>
</gene>
<accession>A0A1Y2ECY3</accession>
<keyword evidence="3" id="KW-1185">Reference proteome</keyword>